<evidence type="ECO:0000313" key="2">
    <source>
        <dbReference type="Proteomes" id="UP000220133"/>
    </source>
</evidence>
<dbReference type="InterPro" id="IPR046508">
    <property type="entry name" value="DUF6686"/>
</dbReference>
<accession>A0A291QXD3</accession>
<dbReference type="EMBL" id="CP023777">
    <property type="protein sequence ID" value="ATL48689.1"/>
    <property type="molecule type" value="Genomic_DNA"/>
</dbReference>
<proteinExistence type="predicted"/>
<name>A0A291QXD3_9BACT</name>
<keyword evidence="2" id="KW-1185">Reference proteome</keyword>
<dbReference type="RefSeq" id="WP_098195062.1">
    <property type="nucleotide sequence ID" value="NZ_CP023777.1"/>
</dbReference>
<protein>
    <submittedName>
        <fullName evidence="1">Uncharacterized protein</fullName>
    </submittedName>
</protein>
<dbReference type="Proteomes" id="UP000220133">
    <property type="component" value="Chromosome"/>
</dbReference>
<dbReference type="Pfam" id="PF20391">
    <property type="entry name" value="DUF6686"/>
    <property type="match status" value="1"/>
</dbReference>
<evidence type="ECO:0000313" key="1">
    <source>
        <dbReference type="EMBL" id="ATL48689.1"/>
    </source>
</evidence>
<dbReference type="OrthoDB" id="957491at2"/>
<dbReference type="AlphaFoldDB" id="A0A291QXD3"/>
<gene>
    <name evidence="1" type="ORF">COR50_16820</name>
</gene>
<reference evidence="1 2" key="1">
    <citation type="submission" date="2017-10" db="EMBL/GenBank/DDBJ databases">
        <title>Paenichitinophaga pekingensis gen. nov., sp. nov., isolated from activated sludge.</title>
        <authorList>
            <person name="Jin D."/>
            <person name="Kong X."/>
            <person name="Deng Y."/>
            <person name="Bai Z."/>
        </authorList>
    </citation>
    <scope>NUCLEOTIDE SEQUENCE [LARGE SCALE GENOMIC DNA]</scope>
    <source>
        <strain evidence="1 2">13</strain>
    </source>
</reference>
<dbReference type="KEGG" id="cbae:COR50_16820"/>
<organism evidence="1 2">
    <name type="scientific">Chitinophaga caeni</name>
    <dbReference type="NCBI Taxonomy" id="2029983"/>
    <lineage>
        <taxon>Bacteria</taxon>
        <taxon>Pseudomonadati</taxon>
        <taxon>Bacteroidota</taxon>
        <taxon>Chitinophagia</taxon>
        <taxon>Chitinophagales</taxon>
        <taxon>Chitinophagaceae</taxon>
        <taxon>Chitinophaga</taxon>
    </lineage>
</organism>
<sequence length="110" mass="12169">MCQLKFWLDAVNGYVAQCVHCGLYQVAYGTSLLTFTELQLQQFTTEIMQLATIGCPGGQEHVKAIILPTPEFGYQVILCHKELLELDKLLQNAQVEITTGALLALISNPD</sequence>